<accession>A0A250E5B1</accession>
<protein>
    <submittedName>
        <fullName evidence="7">Alpha-glucan phosphorylase</fullName>
    </submittedName>
</protein>
<evidence type="ECO:0000256" key="5">
    <source>
        <dbReference type="ARBA" id="ARBA00022679"/>
    </source>
</evidence>
<evidence type="ECO:0000259" key="6">
    <source>
        <dbReference type="Pfam" id="PF11897"/>
    </source>
</evidence>
<dbReference type="PANTHER" id="PTHR42655">
    <property type="entry name" value="GLYCOGEN PHOSPHORYLASE"/>
    <property type="match status" value="1"/>
</dbReference>
<keyword evidence="5" id="KW-0808">Transferase</keyword>
<dbReference type="InterPro" id="IPR011834">
    <property type="entry name" value="Agluc_phsphrylas"/>
</dbReference>
<dbReference type="Proteomes" id="UP000242855">
    <property type="component" value="Chromosome"/>
</dbReference>
<dbReference type="GeneID" id="96781200"/>
<dbReference type="KEGG" id="ccyn:CGC48_05260"/>
<comment type="catalytic activity">
    <reaction evidence="1">
        <text>[(1-&gt;4)-alpha-D-glucosyl](n) + phosphate = [(1-&gt;4)-alpha-D-glucosyl](n-1) + alpha-D-glucose 1-phosphate</text>
        <dbReference type="Rhea" id="RHEA:41732"/>
        <dbReference type="Rhea" id="RHEA-COMP:9584"/>
        <dbReference type="Rhea" id="RHEA-COMP:9586"/>
        <dbReference type="ChEBI" id="CHEBI:15444"/>
        <dbReference type="ChEBI" id="CHEBI:43474"/>
        <dbReference type="ChEBI" id="CHEBI:58601"/>
        <dbReference type="EC" id="2.4.1.1"/>
    </reaction>
</comment>
<keyword evidence="4" id="KW-0328">Glycosyltransferase</keyword>
<dbReference type="Pfam" id="PF11897">
    <property type="entry name" value="DUF3417"/>
    <property type="match status" value="1"/>
</dbReference>
<dbReference type="InterPro" id="IPR024517">
    <property type="entry name" value="Glycogen_phosphorylase_DUF3417"/>
</dbReference>
<comment type="similarity">
    <text evidence="2">Belongs to the glycogen phosphorylase family.</text>
</comment>
<dbReference type="EMBL" id="CP022378">
    <property type="protein sequence ID" value="ATA68089.1"/>
    <property type="molecule type" value="Genomic_DNA"/>
</dbReference>
<proteinExistence type="inferred from homology"/>
<dbReference type="Gene3D" id="3.40.50.2000">
    <property type="entry name" value="Glycogen Phosphorylase B"/>
    <property type="match status" value="4"/>
</dbReference>
<dbReference type="GO" id="GO:0030170">
    <property type="term" value="F:pyridoxal phosphate binding"/>
    <property type="evidence" value="ECO:0007669"/>
    <property type="project" value="InterPro"/>
</dbReference>
<gene>
    <name evidence="7" type="ORF">CGC48_05260</name>
</gene>
<evidence type="ECO:0000256" key="1">
    <source>
        <dbReference type="ARBA" id="ARBA00001275"/>
    </source>
</evidence>
<dbReference type="InterPro" id="IPR052182">
    <property type="entry name" value="Glycogen/Maltodextrin_Phosph"/>
</dbReference>
<evidence type="ECO:0000256" key="4">
    <source>
        <dbReference type="ARBA" id="ARBA00022676"/>
    </source>
</evidence>
<dbReference type="PANTHER" id="PTHR42655:SF1">
    <property type="entry name" value="GLYCOGEN PHOSPHORYLASE"/>
    <property type="match status" value="1"/>
</dbReference>
<dbReference type="Pfam" id="PF00343">
    <property type="entry name" value="Phosphorylase"/>
    <property type="match status" value="1"/>
</dbReference>
<organism evidence="7 8">
    <name type="scientific">Capnocytophaga cynodegmi</name>
    <dbReference type="NCBI Taxonomy" id="28189"/>
    <lineage>
        <taxon>Bacteria</taxon>
        <taxon>Pseudomonadati</taxon>
        <taxon>Bacteroidota</taxon>
        <taxon>Flavobacteriia</taxon>
        <taxon>Flavobacteriales</taxon>
        <taxon>Flavobacteriaceae</taxon>
        <taxon>Capnocytophaga</taxon>
    </lineage>
</organism>
<evidence type="ECO:0000256" key="2">
    <source>
        <dbReference type="ARBA" id="ARBA00006047"/>
    </source>
</evidence>
<dbReference type="InterPro" id="IPR000811">
    <property type="entry name" value="Glyco_trans_35"/>
</dbReference>
<reference evidence="7 8" key="1">
    <citation type="journal article" date="2017" name="Genome Announc.">
        <title>Twelve Complete Reference Genomes of Clinical Isolates in the Capnocytophaga Genus.</title>
        <authorList>
            <person name="Villarma A."/>
            <person name="Gulvik C.A."/>
            <person name="Rowe L.A."/>
            <person name="Sheth M."/>
            <person name="Juieng P."/>
            <person name="Nicholson A.C."/>
            <person name="Loparev V.N."/>
            <person name="McQuiston J.R."/>
        </authorList>
    </citation>
    <scope>NUCLEOTIDE SEQUENCE [LARGE SCALE GENOMIC DNA]</scope>
    <source>
        <strain evidence="7 8">G7591</strain>
    </source>
</reference>
<dbReference type="InterPro" id="IPR008631">
    <property type="entry name" value="Glycogen_synth"/>
</dbReference>
<dbReference type="GO" id="GO:0004373">
    <property type="term" value="F:alpha-1,4-glucan glucosyltransferase (UDP-glucose donor) activity"/>
    <property type="evidence" value="ECO:0007669"/>
    <property type="project" value="InterPro"/>
</dbReference>
<dbReference type="RefSeq" id="WP_098028741.1">
    <property type="nucleotide sequence ID" value="NZ_CP022378.1"/>
</dbReference>
<feature type="domain" description="DUF3417" evidence="6">
    <location>
        <begin position="584"/>
        <end position="685"/>
    </location>
</feature>
<name>A0A250E5B1_9FLAO</name>
<dbReference type="GO" id="GO:0005978">
    <property type="term" value="P:glycogen biosynthetic process"/>
    <property type="evidence" value="ECO:0007669"/>
    <property type="project" value="InterPro"/>
</dbReference>
<sequence>MMPTKKVTLNPDYVFETSWEVCNKVGGIHTVISTKALSITKKFKNKYILIGPDVWQHTESKEFVENKDLFKSWKAKAESEGLRVRVGNWNIPGNPIVILVDFARYISNKNEILRYYWDTYKLDSLNSSWDYIESVLFGYASAKVIESFVKFNTASRENVLCHFHEWMTGSGVLYIEDKMPKIGSVFTTHATVVGRSIAGNGYPLYDNMKGYNPEEMAYRFGVQHKHFLEKAAAKTADTFTTVSELTANEALHFLGRKTDIITPNGFEDSIVPAAKTFDKKRKEAKKQLHKVVQALVGYSVSEDTKIVAISGRYEFRNKGIDAFIDSLGALNRSAKNKKELLAFVLIPTAHEGVNQGLLHNLENPQQAKENEQKHLTHYLSDTYNDQILRRIHEQQLFNRKEDKVKVIFCPSYLNGNDGVFNLSYYDLLIGIDGTVFPSYYEPWGYTPLESLAFKVPTITTSLAGFGKWVEQYYPEKQNAIEVISRNDGNYGDVVAEVTKNIVSLLQMKDEDFETLRETAGKVSEIALWKNLSQHYFKTYELTLTSIEDRVINLPNIDTEGSSALEKSKMVNTPIWRNIIIHRAIPKALQPLEELAKNLWWCWNNEASELFYSIDPVKWIDSRKNPIALLDTISLSRYKELENDAVFMKKLSKVYDDFQHYMAKKVEMDSPSVAYFSMEYGLHSSLKIYSGGLGILAGDYLKEASDKATKITGVGLLYRYGYFTQKLSSAGNQEADYEAQDFSKIPVTPVTEPNGKWLIVSVDLPQRTIYARVWRVDVGRIELYLLDTDFEDNRDDDRSVTHHLYGGDWENRLKQEMLLGLGGIKMLRKLGIDTDVYHCNEGHAAFIGLERLSEYIQNDNLSFSEAMEVVRASSLFTTHTPVPAGHDFFEEGMLRAYIENYTEKLHVNWEQILALGKIDLYNPKEKFSMSNLAANLSQEVNGVSWLHGEVSRDIFKYLWPGYMPEELHISYVTNGVHKPTWTAGLWKEIENEVFGEDFKTHTYDPKSFEGIYKVSDKRIWEVKTELRAKLLRRVEQKLRLEKNTPYFSPKQLIEIKENLRKDILTIGFARRFATYKRAHLLFTNIDRLDKIVNNPERPVQFIFAGKAHPADKAGQDLIKHIVEISKLPQFLGKILFIPNYDMELARHMVQGVDVWMNTPTRPQEASGTSGEKAAMNGVMHFSVLDGWWVEGYREDAGWALPMERAYESQEYQNEMDAETIYNIIEDEIAPAFYEKDRDGISQRWCSFIKNTIAKVAVNFTTTRMLTDYENQFYYPMSERAASLKKNNYATAIEISAWKRKVSQEWDNIKVVEVITPNKNKQLISIGKNYKGQITLDIGDLKVSDIGVELVIAKEDKDGRIKVVDKKEFTPVSQEGSKGVYVLEVVTDYPGSLQLAVRIFPKNDLLPHRQDFALVKWL</sequence>
<evidence type="ECO:0000256" key="3">
    <source>
        <dbReference type="ARBA" id="ARBA00022533"/>
    </source>
</evidence>
<dbReference type="NCBIfam" id="TIGR02094">
    <property type="entry name" value="more_P_ylases"/>
    <property type="match status" value="1"/>
</dbReference>
<dbReference type="GO" id="GO:0008184">
    <property type="term" value="F:glycogen phosphorylase activity"/>
    <property type="evidence" value="ECO:0007669"/>
    <property type="project" value="InterPro"/>
</dbReference>
<evidence type="ECO:0000313" key="7">
    <source>
        <dbReference type="EMBL" id="ATA68089.1"/>
    </source>
</evidence>
<evidence type="ECO:0000313" key="8">
    <source>
        <dbReference type="Proteomes" id="UP000242855"/>
    </source>
</evidence>
<dbReference type="Pfam" id="PF05693">
    <property type="entry name" value="Glycogen_syn"/>
    <property type="match status" value="2"/>
</dbReference>
<dbReference type="SUPFAM" id="SSF53756">
    <property type="entry name" value="UDP-Glycosyltransferase/glycogen phosphorylase"/>
    <property type="match status" value="2"/>
</dbReference>
<keyword evidence="3" id="KW-0021">Allosteric enzyme</keyword>